<evidence type="ECO:0000313" key="4">
    <source>
        <dbReference type="Proteomes" id="UP000018144"/>
    </source>
</evidence>
<proteinExistence type="predicted"/>
<evidence type="ECO:0000313" key="3">
    <source>
        <dbReference type="EMBL" id="CCX12677.1"/>
    </source>
</evidence>
<protein>
    <submittedName>
        <fullName evidence="3">Uncharacterized protein</fullName>
    </submittedName>
</protein>
<reference evidence="3 4" key="1">
    <citation type="journal article" date="2013" name="PLoS Genet.">
        <title>The genome and development-dependent transcriptomes of Pyronema confluens: a window into fungal evolution.</title>
        <authorList>
            <person name="Traeger S."/>
            <person name="Altegoer F."/>
            <person name="Freitag M."/>
            <person name="Gabaldon T."/>
            <person name="Kempken F."/>
            <person name="Kumar A."/>
            <person name="Marcet-Houben M."/>
            <person name="Poggeler S."/>
            <person name="Stajich J.E."/>
            <person name="Nowrousian M."/>
        </authorList>
    </citation>
    <scope>NUCLEOTIDE SEQUENCE [LARGE SCALE GENOMIC DNA]</scope>
    <source>
        <strain evidence="4">CBS 100304</strain>
        <tissue evidence="3">Vegetative mycelium</tissue>
    </source>
</reference>
<dbReference type="AlphaFoldDB" id="U4L7P9"/>
<dbReference type="Proteomes" id="UP000018144">
    <property type="component" value="Unassembled WGS sequence"/>
</dbReference>
<feature type="coiled-coil region" evidence="1">
    <location>
        <begin position="138"/>
        <end position="170"/>
    </location>
</feature>
<gene>
    <name evidence="3" type="ORF">PCON_12271</name>
</gene>
<name>U4L7P9_PYROM</name>
<organism evidence="3 4">
    <name type="scientific">Pyronema omphalodes (strain CBS 100304)</name>
    <name type="common">Pyronema confluens</name>
    <dbReference type="NCBI Taxonomy" id="1076935"/>
    <lineage>
        <taxon>Eukaryota</taxon>
        <taxon>Fungi</taxon>
        <taxon>Dikarya</taxon>
        <taxon>Ascomycota</taxon>
        <taxon>Pezizomycotina</taxon>
        <taxon>Pezizomycetes</taxon>
        <taxon>Pezizales</taxon>
        <taxon>Pyronemataceae</taxon>
        <taxon>Pyronema</taxon>
    </lineage>
</organism>
<evidence type="ECO:0000256" key="2">
    <source>
        <dbReference type="SAM" id="MobiDB-lite"/>
    </source>
</evidence>
<accession>U4L7P9</accession>
<keyword evidence="4" id="KW-1185">Reference proteome</keyword>
<evidence type="ECO:0000256" key="1">
    <source>
        <dbReference type="SAM" id="Coils"/>
    </source>
</evidence>
<dbReference type="EMBL" id="HF935723">
    <property type="protein sequence ID" value="CCX12677.1"/>
    <property type="molecule type" value="Genomic_DNA"/>
</dbReference>
<feature type="compositionally biased region" description="Basic and acidic residues" evidence="2">
    <location>
        <begin position="18"/>
        <end position="27"/>
    </location>
</feature>
<keyword evidence="1" id="KW-0175">Coiled coil</keyword>
<sequence>MANTKKPVQPSRQPRSVRGHDGAKRSMDTNSAVTKKTFARSLHVKTVKGYEITKRDIETNSVLRGKIAALEQIGIYPDRPYTEMQYDEPNYSKLITDSPSVIEKRLEETLTKSLVTPNTVISLPDDMRMGHRLGLMYYNELEKEQKKKEREKEQLEFEEDMRLIQRLKRKNFDQRDNDSMI</sequence>
<feature type="region of interest" description="Disordered" evidence="2">
    <location>
        <begin position="1"/>
        <end position="33"/>
    </location>
</feature>